<dbReference type="eggNOG" id="ENOG5031SYB">
    <property type="taxonomic scope" value="Bacteria"/>
</dbReference>
<dbReference type="GO" id="GO:0003676">
    <property type="term" value="F:nucleic acid binding"/>
    <property type="evidence" value="ECO:0007669"/>
    <property type="project" value="InterPro"/>
</dbReference>
<dbReference type="AlphaFoldDB" id="W7IHV7"/>
<dbReference type="InterPro" id="IPR012340">
    <property type="entry name" value="NA-bd_OB-fold"/>
</dbReference>
<dbReference type="Gene3D" id="2.40.50.140">
    <property type="entry name" value="Nucleic acid-binding proteins"/>
    <property type="match status" value="1"/>
</dbReference>
<protein>
    <recommendedName>
        <fullName evidence="1">S1 motif domain-containing protein</fullName>
    </recommendedName>
</protein>
<keyword evidence="3" id="KW-1185">Reference proteome</keyword>
<dbReference type="EMBL" id="AYXG01000183">
    <property type="protein sequence ID" value="EWC59948.1"/>
    <property type="molecule type" value="Genomic_DNA"/>
</dbReference>
<dbReference type="Proteomes" id="UP000019277">
    <property type="component" value="Unassembled WGS sequence"/>
</dbReference>
<proteinExistence type="predicted"/>
<evidence type="ECO:0000259" key="1">
    <source>
        <dbReference type="Pfam" id="PF00575"/>
    </source>
</evidence>
<organism evidence="2 3">
    <name type="scientific">Actinokineospora spheciospongiae</name>
    <dbReference type="NCBI Taxonomy" id="909613"/>
    <lineage>
        <taxon>Bacteria</taxon>
        <taxon>Bacillati</taxon>
        <taxon>Actinomycetota</taxon>
        <taxon>Actinomycetes</taxon>
        <taxon>Pseudonocardiales</taxon>
        <taxon>Pseudonocardiaceae</taxon>
        <taxon>Actinokineospora</taxon>
    </lineage>
</organism>
<dbReference type="SUPFAM" id="SSF50249">
    <property type="entry name" value="Nucleic acid-binding proteins"/>
    <property type="match status" value="1"/>
</dbReference>
<gene>
    <name evidence="2" type="ORF">UO65_4808</name>
</gene>
<name>W7IHV7_9PSEU</name>
<reference evidence="2 3" key="1">
    <citation type="journal article" date="2014" name="Genome Announc.">
        <title>Draft Genome Sequence of the Antitrypanosomally Active Sponge-Associated Bacterium Actinokineospora sp. Strain EG49.</title>
        <authorList>
            <person name="Harjes J."/>
            <person name="Ryu T."/>
            <person name="Abdelmohsen U.R."/>
            <person name="Moitinho-Silva L."/>
            <person name="Horn H."/>
            <person name="Ravasi T."/>
            <person name="Hentschel U."/>
        </authorList>
    </citation>
    <scope>NUCLEOTIDE SEQUENCE [LARGE SCALE GENOMIC DNA]</scope>
    <source>
        <strain evidence="2 3">EG49</strain>
    </source>
</reference>
<dbReference type="InterPro" id="IPR003029">
    <property type="entry name" value="S1_domain"/>
</dbReference>
<evidence type="ECO:0000313" key="2">
    <source>
        <dbReference type="EMBL" id="EWC59948.1"/>
    </source>
</evidence>
<dbReference type="Pfam" id="PF00575">
    <property type="entry name" value="S1"/>
    <property type="match status" value="1"/>
</dbReference>
<comment type="caution">
    <text evidence="2">The sequence shown here is derived from an EMBL/GenBank/DDBJ whole genome shotgun (WGS) entry which is preliminary data.</text>
</comment>
<evidence type="ECO:0000313" key="3">
    <source>
        <dbReference type="Proteomes" id="UP000019277"/>
    </source>
</evidence>
<feature type="domain" description="S1 motif" evidence="1">
    <location>
        <begin position="3"/>
        <end position="57"/>
    </location>
</feature>
<accession>W7IHV7</accession>
<dbReference type="STRING" id="909613.UO65_4808"/>
<sequence length="63" mass="6865">MFPQVDETFTGTVVDVAPFGSFVEHPDGTHGLLHGETVEVGTTLDVRVLHSDPVKQRYSLARA</sequence>